<dbReference type="AlphaFoldDB" id="A0A1Q9W4I8"/>
<comment type="caution">
    <text evidence="4">The sequence shown here is derived from an EMBL/GenBank/DDBJ whole genome shotgun (WGS) entry which is preliminary data.</text>
</comment>
<dbReference type="PANTHER" id="PTHR33713:SF10">
    <property type="entry name" value="ANTITOXIN YAFN"/>
    <property type="match status" value="1"/>
</dbReference>
<keyword evidence="5" id="KW-1185">Reference proteome</keyword>
<dbReference type="PANTHER" id="PTHR33713">
    <property type="entry name" value="ANTITOXIN YAFN-RELATED"/>
    <property type="match status" value="1"/>
</dbReference>
<name>A0A1Q9W4I8_9MYCO</name>
<dbReference type="EMBL" id="MLHV01000024">
    <property type="protein sequence ID" value="OHT93308.1"/>
    <property type="molecule type" value="Genomic_DNA"/>
</dbReference>
<evidence type="ECO:0000256" key="2">
    <source>
        <dbReference type="ARBA" id="ARBA00022649"/>
    </source>
</evidence>
<dbReference type="RefSeq" id="WP_070187418.1">
    <property type="nucleotide sequence ID" value="NZ_MLCL01000089.1"/>
</dbReference>
<comment type="similarity">
    <text evidence="1 3">Belongs to the phD/YefM antitoxin family.</text>
</comment>
<evidence type="ECO:0000313" key="5">
    <source>
        <dbReference type="Proteomes" id="UP000179636"/>
    </source>
</evidence>
<evidence type="ECO:0000256" key="1">
    <source>
        <dbReference type="ARBA" id="ARBA00009981"/>
    </source>
</evidence>
<dbReference type="Proteomes" id="UP000179636">
    <property type="component" value="Unassembled WGS sequence"/>
</dbReference>
<reference evidence="4 5" key="1">
    <citation type="submission" date="2016-10" db="EMBL/GenBank/DDBJ databases">
        <title>Evaluation of Human, Animal and Environmental Mycobacterium chelonae Isolates by Core Genome Phylogenomic Analysis, Targeted Gene Comparison, and Anti-microbial Susceptibility Patterns: A Tale of Mistaken Identities.</title>
        <authorList>
            <person name="Fogelson S.B."/>
            <person name="Camus A.C."/>
            <person name="Lorenz W."/>
            <person name="Vasireddy R."/>
            <person name="Vasireddy S."/>
            <person name="Smith T."/>
            <person name="Brown-Elliott B.A."/>
            <person name="Wallace R.J.Jr."/>
            <person name="Hasan N.A."/>
            <person name="Reischl U."/>
            <person name="Sanchez S."/>
        </authorList>
    </citation>
    <scope>NUCLEOTIDE SEQUENCE [LARGE SCALE GENOMIC DNA]</scope>
    <source>
        <strain evidence="4 5">24999</strain>
    </source>
</reference>
<accession>A0A1S1JTS3</accession>
<dbReference type="InterPro" id="IPR036165">
    <property type="entry name" value="YefM-like_sf"/>
</dbReference>
<dbReference type="InterPro" id="IPR006442">
    <property type="entry name" value="Antitoxin_Phd/YefM"/>
</dbReference>
<dbReference type="OrthoDB" id="488160at2"/>
<comment type="function">
    <text evidence="3">Antitoxin component of a type II toxin-antitoxin (TA) system.</text>
</comment>
<dbReference type="SUPFAM" id="SSF143120">
    <property type="entry name" value="YefM-like"/>
    <property type="match status" value="1"/>
</dbReference>
<proteinExistence type="inferred from homology"/>
<dbReference type="Gene3D" id="3.40.1620.10">
    <property type="entry name" value="YefM-like domain"/>
    <property type="match status" value="1"/>
</dbReference>
<dbReference type="Pfam" id="PF02604">
    <property type="entry name" value="PhdYeFM_antitox"/>
    <property type="match status" value="1"/>
</dbReference>
<keyword evidence="2" id="KW-1277">Toxin-antitoxin system</keyword>
<accession>A0A1Q9W4I8</accession>
<dbReference type="NCBIfam" id="TIGR01552">
    <property type="entry name" value="phd_fam"/>
    <property type="match status" value="1"/>
</dbReference>
<dbReference type="Gene3D" id="1.10.1220.170">
    <property type="match status" value="1"/>
</dbReference>
<dbReference type="STRING" id="1908205.BKG60_27450"/>
<gene>
    <name evidence="4" type="ORF">BKG61_22255</name>
</gene>
<sequence>MTTVPLGEAKDKLSALVDSAETTHDIITITKHGKPAAVLMSADDLESLRETIYWLSRSGTTDAVAKAVAEYEAGETISLDQLRADHNLPPQ</sequence>
<dbReference type="InterPro" id="IPR051405">
    <property type="entry name" value="phD/YefM_antitoxin"/>
</dbReference>
<evidence type="ECO:0000313" key="4">
    <source>
        <dbReference type="EMBL" id="OHT93308.1"/>
    </source>
</evidence>
<protein>
    <recommendedName>
        <fullName evidence="3">Antitoxin</fullName>
    </recommendedName>
</protein>
<organism evidence="4 5">
    <name type="scientific">Mycobacterium syngnathidarum</name>
    <dbReference type="NCBI Taxonomy" id="1908205"/>
    <lineage>
        <taxon>Bacteria</taxon>
        <taxon>Bacillati</taxon>
        <taxon>Actinomycetota</taxon>
        <taxon>Actinomycetes</taxon>
        <taxon>Mycobacteriales</taxon>
        <taxon>Mycobacteriaceae</taxon>
        <taxon>Mycobacterium</taxon>
    </lineage>
</organism>
<evidence type="ECO:0000256" key="3">
    <source>
        <dbReference type="RuleBase" id="RU362080"/>
    </source>
</evidence>